<dbReference type="STRING" id="131310.A0A0N4ZVG8"/>
<dbReference type="PANTHER" id="PTHR10026">
    <property type="entry name" value="CYCLIN"/>
    <property type="match status" value="1"/>
</dbReference>
<dbReference type="Pfam" id="PF21797">
    <property type="entry name" value="CycT2-like_C"/>
    <property type="match status" value="1"/>
</dbReference>
<keyword evidence="4" id="KW-1185">Reference proteome</keyword>
<evidence type="ECO:0000313" key="5">
    <source>
        <dbReference type="WBParaSite" id="PTRK_0001257200.1"/>
    </source>
</evidence>
<dbReference type="InterPro" id="IPR036915">
    <property type="entry name" value="Cyclin-like_sf"/>
</dbReference>
<evidence type="ECO:0000259" key="3">
    <source>
        <dbReference type="Pfam" id="PF00134"/>
    </source>
</evidence>
<dbReference type="InterPro" id="IPR006671">
    <property type="entry name" value="Cyclin_N"/>
</dbReference>
<protein>
    <submittedName>
        <fullName evidence="5">Cyclin N-terminal domain-containing protein</fullName>
    </submittedName>
</protein>
<dbReference type="InterPro" id="IPR043198">
    <property type="entry name" value="Cyclin/Ssn8"/>
</dbReference>
<organism evidence="4 5">
    <name type="scientific">Parastrongyloides trichosuri</name>
    <name type="common">Possum-specific nematode worm</name>
    <dbReference type="NCBI Taxonomy" id="131310"/>
    <lineage>
        <taxon>Eukaryota</taxon>
        <taxon>Metazoa</taxon>
        <taxon>Ecdysozoa</taxon>
        <taxon>Nematoda</taxon>
        <taxon>Chromadorea</taxon>
        <taxon>Rhabditida</taxon>
        <taxon>Tylenchina</taxon>
        <taxon>Panagrolaimomorpha</taxon>
        <taxon>Strongyloidoidea</taxon>
        <taxon>Strongyloididae</taxon>
        <taxon>Parastrongyloides</taxon>
    </lineage>
</organism>
<name>A0A0N4ZVG8_PARTI</name>
<keyword evidence="1" id="KW-0195">Cyclin</keyword>
<dbReference type="GO" id="GO:0006357">
    <property type="term" value="P:regulation of transcription by RNA polymerase II"/>
    <property type="evidence" value="ECO:0007669"/>
    <property type="project" value="InterPro"/>
</dbReference>
<evidence type="ECO:0000313" key="4">
    <source>
        <dbReference type="Proteomes" id="UP000038045"/>
    </source>
</evidence>
<proteinExistence type="predicted"/>
<reference evidence="5" key="1">
    <citation type="submission" date="2017-02" db="UniProtKB">
        <authorList>
            <consortium name="WormBaseParasite"/>
        </authorList>
    </citation>
    <scope>IDENTIFICATION</scope>
</reference>
<evidence type="ECO:0000256" key="2">
    <source>
        <dbReference type="SAM" id="MobiDB-lite"/>
    </source>
</evidence>
<dbReference type="Gene3D" id="1.10.472.10">
    <property type="entry name" value="Cyclin-like"/>
    <property type="match status" value="2"/>
</dbReference>
<dbReference type="SUPFAM" id="SSF47954">
    <property type="entry name" value="Cyclin-like"/>
    <property type="match status" value="2"/>
</dbReference>
<dbReference type="Pfam" id="PF00134">
    <property type="entry name" value="Cyclin_N"/>
    <property type="match status" value="1"/>
</dbReference>
<feature type="compositionally biased region" description="Polar residues" evidence="2">
    <location>
        <begin position="297"/>
        <end position="308"/>
    </location>
</feature>
<dbReference type="Proteomes" id="UP000038045">
    <property type="component" value="Unplaced"/>
</dbReference>
<sequence length="351" mass="40638">MSSLDSRIVTGLQNRFNKRDKNMWIFTEEELANVPSIKDGMSAQEVLQCRIRTANYITQMMIMLNKKATGVKRITQLCTCIAITHMHRFYTLHSFKHFDEIDVAASCLYLACKTEDCYRKISYVIQAWWKLKFPDEHIPDDKDSTFIQSKELIELIENLLLKSVNFDMQLLIPHYAVLRVCQSCKVDRNVISAAYFYVMDMIHLTDWAVRYSDDTLACLGCHLAISHAIGNGDERLKATMMEVDPCEYIIQNSNNTITRALINSLANKFLLFLENNKDKMTFRRHLKFRDKREGMHSRNSSMRNNLHQSLDKCSRSSALHNSSIKSSTNMLNQSLTSHTRNSISGSNYKME</sequence>
<dbReference type="WBParaSite" id="PTRK_0001257200.1">
    <property type="protein sequence ID" value="PTRK_0001257200.1"/>
    <property type="gene ID" value="PTRK_0001257200"/>
</dbReference>
<dbReference type="GO" id="GO:0016538">
    <property type="term" value="F:cyclin-dependent protein serine/threonine kinase regulator activity"/>
    <property type="evidence" value="ECO:0007669"/>
    <property type="project" value="InterPro"/>
</dbReference>
<feature type="region of interest" description="Disordered" evidence="2">
    <location>
        <begin position="292"/>
        <end position="351"/>
    </location>
</feature>
<evidence type="ECO:0000256" key="1">
    <source>
        <dbReference type="ARBA" id="ARBA00023127"/>
    </source>
</evidence>
<feature type="domain" description="Cyclin N-terminal" evidence="3">
    <location>
        <begin position="26"/>
        <end position="168"/>
    </location>
</feature>
<dbReference type="AlphaFoldDB" id="A0A0N4ZVG8"/>
<feature type="compositionally biased region" description="Polar residues" evidence="2">
    <location>
        <begin position="315"/>
        <end position="351"/>
    </location>
</feature>
<accession>A0A0N4ZVG8</accession>